<comment type="caution">
    <text evidence="3">The sequence shown here is derived from an EMBL/GenBank/DDBJ whole genome shotgun (WGS) entry which is preliminary data.</text>
</comment>
<dbReference type="Gene3D" id="1.25.40.10">
    <property type="entry name" value="Tetratricopeptide repeat domain"/>
    <property type="match status" value="2"/>
</dbReference>
<dbReference type="Pfam" id="PF13181">
    <property type="entry name" value="TPR_8"/>
    <property type="match status" value="1"/>
</dbReference>
<keyword evidence="2" id="KW-0732">Signal</keyword>
<evidence type="ECO:0000313" key="4">
    <source>
        <dbReference type="Proteomes" id="UP001610063"/>
    </source>
</evidence>
<evidence type="ECO:0008006" key="5">
    <source>
        <dbReference type="Google" id="ProtNLM"/>
    </source>
</evidence>
<dbReference type="InterPro" id="IPR011990">
    <property type="entry name" value="TPR-like_helical_dom_sf"/>
</dbReference>
<dbReference type="EMBL" id="JBIPKE010000011">
    <property type="protein sequence ID" value="MFH6982368.1"/>
    <property type="molecule type" value="Genomic_DNA"/>
</dbReference>
<dbReference type="SMART" id="SM00028">
    <property type="entry name" value="TPR"/>
    <property type="match status" value="2"/>
</dbReference>
<dbReference type="SUPFAM" id="SSF48452">
    <property type="entry name" value="TPR-like"/>
    <property type="match status" value="1"/>
</dbReference>
<feature type="repeat" description="TPR" evidence="1">
    <location>
        <begin position="185"/>
        <end position="218"/>
    </location>
</feature>
<dbReference type="InterPro" id="IPR019734">
    <property type="entry name" value="TPR_rpt"/>
</dbReference>
<evidence type="ECO:0000313" key="3">
    <source>
        <dbReference type="EMBL" id="MFH6982368.1"/>
    </source>
</evidence>
<name>A0ABW7N455_9BACT</name>
<accession>A0ABW7N455</accession>
<evidence type="ECO:0000256" key="1">
    <source>
        <dbReference type="PROSITE-ProRule" id="PRU00339"/>
    </source>
</evidence>
<organism evidence="3 4">
    <name type="scientific">Marinoscillum luteum</name>
    <dbReference type="NCBI Taxonomy" id="861051"/>
    <lineage>
        <taxon>Bacteria</taxon>
        <taxon>Pseudomonadati</taxon>
        <taxon>Bacteroidota</taxon>
        <taxon>Cytophagia</taxon>
        <taxon>Cytophagales</taxon>
        <taxon>Reichenbachiellaceae</taxon>
        <taxon>Marinoscillum</taxon>
    </lineage>
</organism>
<dbReference type="RefSeq" id="WP_159580109.1">
    <property type="nucleotide sequence ID" value="NZ_JBIPKE010000011.1"/>
</dbReference>
<evidence type="ECO:0000256" key="2">
    <source>
        <dbReference type="SAM" id="SignalP"/>
    </source>
</evidence>
<proteinExistence type="predicted"/>
<feature type="signal peptide" evidence="2">
    <location>
        <begin position="1"/>
        <end position="18"/>
    </location>
</feature>
<protein>
    <recommendedName>
        <fullName evidence="5">Tetratricopeptide repeat protein</fullName>
    </recommendedName>
</protein>
<gene>
    <name evidence="3" type="ORF">ACHKAR_02910</name>
</gene>
<feature type="repeat" description="TPR" evidence="1">
    <location>
        <begin position="65"/>
        <end position="98"/>
    </location>
</feature>
<reference evidence="3 4" key="1">
    <citation type="journal article" date="2013" name="Int. J. Syst. Evol. Microbiol.">
        <title>Marinoscillum luteum sp. nov., isolated from marine sediment.</title>
        <authorList>
            <person name="Cha I.T."/>
            <person name="Park S.J."/>
            <person name="Kim S.J."/>
            <person name="Kim J.G."/>
            <person name="Jung M.Y."/>
            <person name="Shin K.S."/>
            <person name="Kwon K.K."/>
            <person name="Yang S.H."/>
            <person name="Seo Y.S."/>
            <person name="Rhee S.K."/>
        </authorList>
    </citation>
    <scope>NUCLEOTIDE SEQUENCE [LARGE SCALE GENOMIC DNA]</scope>
    <source>
        <strain evidence="3 4">KCTC 23939</strain>
    </source>
</reference>
<keyword evidence="4" id="KW-1185">Reference proteome</keyword>
<dbReference type="Proteomes" id="UP001610063">
    <property type="component" value="Unassembled WGS sequence"/>
</dbReference>
<dbReference type="PROSITE" id="PS50005">
    <property type="entry name" value="TPR"/>
    <property type="match status" value="2"/>
</dbReference>
<sequence>MKYLATLLIALCAISASAQQQAPKDSIPYELRKQAYIYTLAKKYNDPDVARMALYNLIATNPNSSAVLDSLALLYFDYQQYASAALVAQDAMKVDPNDLFATEVAAVAFDNLGVKTRAVNNYEKLYLANNDLGTLYKIAFLQLELKRHGEAINNADIIIASPKSDQLKLVFPIDNSRTQEISLKAATIRMKGMIEADKGNTSMARELFQKALDMEPEFAMLKEQIAALDKK</sequence>
<feature type="chain" id="PRO_5046834723" description="Tetratricopeptide repeat protein" evidence="2">
    <location>
        <begin position="19"/>
        <end position="231"/>
    </location>
</feature>
<keyword evidence="1" id="KW-0802">TPR repeat</keyword>